<evidence type="ECO:0000313" key="3">
    <source>
        <dbReference type="Proteomes" id="UP000796880"/>
    </source>
</evidence>
<feature type="region of interest" description="Disordered" evidence="1">
    <location>
        <begin position="1"/>
        <end position="35"/>
    </location>
</feature>
<dbReference type="Proteomes" id="UP000796880">
    <property type="component" value="Unassembled WGS sequence"/>
</dbReference>
<evidence type="ECO:0000256" key="1">
    <source>
        <dbReference type="SAM" id="MobiDB-lite"/>
    </source>
</evidence>
<proteinExistence type="predicted"/>
<protein>
    <submittedName>
        <fullName evidence="2">Uncharacterized protein</fullName>
    </submittedName>
</protein>
<organism evidence="2 3">
    <name type="scientific">Rhamnella rubrinervis</name>
    <dbReference type="NCBI Taxonomy" id="2594499"/>
    <lineage>
        <taxon>Eukaryota</taxon>
        <taxon>Viridiplantae</taxon>
        <taxon>Streptophyta</taxon>
        <taxon>Embryophyta</taxon>
        <taxon>Tracheophyta</taxon>
        <taxon>Spermatophyta</taxon>
        <taxon>Magnoliopsida</taxon>
        <taxon>eudicotyledons</taxon>
        <taxon>Gunneridae</taxon>
        <taxon>Pentapetalae</taxon>
        <taxon>rosids</taxon>
        <taxon>fabids</taxon>
        <taxon>Rosales</taxon>
        <taxon>Rhamnaceae</taxon>
        <taxon>rhamnoid group</taxon>
        <taxon>Rhamneae</taxon>
        <taxon>Rhamnella</taxon>
    </lineage>
</organism>
<dbReference type="AlphaFoldDB" id="A0A8K0H0E8"/>
<feature type="region of interest" description="Disordered" evidence="1">
    <location>
        <begin position="78"/>
        <end position="97"/>
    </location>
</feature>
<feature type="compositionally biased region" description="Basic and acidic residues" evidence="1">
    <location>
        <begin position="87"/>
        <end position="97"/>
    </location>
</feature>
<dbReference type="EMBL" id="VOIH02000006">
    <property type="protein sequence ID" value="KAF3443355.1"/>
    <property type="molecule type" value="Genomic_DNA"/>
</dbReference>
<gene>
    <name evidence="2" type="ORF">FNV43_RR13037</name>
</gene>
<evidence type="ECO:0000313" key="2">
    <source>
        <dbReference type="EMBL" id="KAF3443355.1"/>
    </source>
</evidence>
<keyword evidence="3" id="KW-1185">Reference proteome</keyword>
<reference evidence="2" key="1">
    <citation type="submission" date="2020-03" db="EMBL/GenBank/DDBJ databases">
        <title>A high-quality chromosome-level genome assembly of a woody plant with both climbing and erect habits, Rhamnella rubrinervis.</title>
        <authorList>
            <person name="Lu Z."/>
            <person name="Yang Y."/>
            <person name="Zhu X."/>
            <person name="Sun Y."/>
        </authorList>
    </citation>
    <scope>NUCLEOTIDE SEQUENCE</scope>
    <source>
        <strain evidence="2">BYM</strain>
        <tissue evidence="2">Leaf</tissue>
    </source>
</reference>
<sequence length="131" mass="14297">MTGADSCTCGNPVREPSSGSHSVRRSCRGDISSTSREDIRTLNWTRTLLVNSWRVGDRMLLCFCELGAQGFGGPPIVVTGPEEDLVEDTKEDSKDSDDYMFRPQRVIHPDPESGSENAIGRLLEAIGILVA</sequence>
<accession>A0A8K0H0E8</accession>
<name>A0A8K0H0E8_9ROSA</name>
<comment type="caution">
    <text evidence="2">The sequence shown here is derived from an EMBL/GenBank/DDBJ whole genome shotgun (WGS) entry which is preliminary data.</text>
</comment>